<sequence>MKNIQNVSDKTTLSGESIAGRRSSASGAGIEIIVDEGEDISGGIGGSNGNYEKNILNDHSPQKWTNIELGNPEFIKKSPNASKNDGIFPDGHKEPSAQLDELKTLMEARGVEAIVKVLKKQLFSFFLSPLF</sequence>
<name>A0A914Q1E1_9BILA</name>
<dbReference type="Proteomes" id="UP000887578">
    <property type="component" value="Unplaced"/>
</dbReference>
<evidence type="ECO:0000256" key="1">
    <source>
        <dbReference type="SAM" id="MobiDB-lite"/>
    </source>
</evidence>
<proteinExistence type="predicted"/>
<accession>A0A914Q1E1</accession>
<feature type="region of interest" description="Disordered" evidence="1">
    <location>
        <begin position="1"/>
        <end position="24"/>
    </location>
</feature>
<reference evidence="3" key="1">
    <citation type="submission" date="2022-11" db="UniProtKB">
        <authorList>
            <consortium name="WormBaseParasite"/>
        </authorList>
    </citation>
    <scope>IDENTIFICATION</scope>
</reference>
<dbReference type="AlphaFoldDB" id="A0A914Q1E1"/>
<feature type="region of interest" description="Disordered" evidence="1">
    <location>
        <begin position="38"/>
        <end position="57"/>
    </location>
</feature>
<feature type="compositionally biased region" description="Polar residues" evidence="1">
    <location>
        <begin position="1"/>
        <end position="13"/>
    </location>
</feature>
<feature type="region of interest" description="Disordered" evidence="1">
    <location>
        <begin position="75"/>
        <end position="95"/>
    </location>
</feature>
<evidence type="ECO:0000313" key="3">
    <source>
        <dbReference type="WBParaSite" id="PDA_v2.g24955.t1"/>
    </source>
</evidence>
<evidence type="ECO:0000313" key="2">
    <source>
        <dbReference type="Proteomes" id="UP000887578"/>
    </source>
</evidence>
<dbReference type="WBParaSite" id="PDA_v2.g24955.t1">
    <property type="protein sequence ID" value="PDA_v2.g24955.t1"/>
    <property type="gene ID" value="PDA_v2.g24955"/>
</dbReference>
<feature type="compositionally biased region" description="Low complexity" evidence="1">
    <location>
        <begin position="14"/>
        <end position="24"/>
    </location>
</feature>
<organism evidence="2 3">
    <name type="scientific">Panagrolaimus davidi</name>
    <dbReference type="NCBI Taxonomy" id="227884"/>
    <lineage>
        <taxon>Eukaryota</taxon>
        <taxon>Metazoa</taxon>
        <taxon>Ecdysozoa</taxon>
        <taxon>Nematoda</taxon>
        <taxon>Chromadorea</taxon>
        <taxon>Rhabditida</taxon>
        <taxon>Tylenchina</taxon>
        <taxon>Panagrolaimomorpha</taxon>
        <taxon>Panagrolaimoidea</taxon>
        <taxon>Panagrolaimidae</taxon>
        <taxon>Panagrolaimus</taxon>
    </lineage>
</organism>
<keyword evidence="2" id="KW-1185">Reference proteome</keyword>
<protein>
    <submittedName>
        <fullName evidence="3">Uncharacterized protein</fullName>
    </submittedName>
</protein>